<dbReference type="Gene3D" id="1.10.150.690">
    <property type="entry name" value="DUF2063"/>
    <property type="match status" value="1"/>
</dbReference>
<evidence type="ECO:0000313" key="3">
    <source>
        <dbReference type="Proteomes" id="UP000242313"/>
    </source>
</evidence>
<accession>A0A2A3MFT0</accession>
<reference evidence="2 3" key="1">
    <citation type="submission" date="2017-09" db="EMBL/GenBank/DDBJ databases">
        <title>Pseudomonas abyssi sp. nov. isolated from Abyssopelagic Water.</title>
        <authorList>
            <person name="Wei Y."/>
        </authorList>
    </citation>
    <scope>NUCLEOTIDE SEQUENCE [LARGE SCALE GENOMIC DNA]</scope>
    <source>
        <strain evidence="2 3">MT5</strain>
    </source>
</reference>
<feature type="domain" description="Putative DNA-binding" evidence="1">
    <location>
        <begin position="5"/>
        <end position="96"/>
    </location>
</feature>
<gene>
    <name evidence="2" type="ORF">CNQ84_13470</name>
</gene>
<dbReference type="Pfam" id="PF09836">
    <property type="entry name" value="DUF2063"/>
    <property type="match status" value="1"/>
</dbReference>
<comment type="caution">
    <text evidence="2">The sequence shown here is derived from an EMBL/GenBank/DDBJ whole genome shotgun (WGS) entry which is preliminary data.</text>
</comment>
<dbReference type="InterPro" id="IPR044922">
    <property type="entry name" value="DUF2063_N_sf"/>
</dbReference>
<dbReference type="RefSeq" id="WP_096005374.1">
    <property type="nucleotide sequence ID" value="NZ_NTMR01000017.1"/>
</dbReference>
<keyword evidence="3" id="KW-1185">Reference proteome</keyword>
<proteinExistence type="predicted"/>
<sequence length="247" mass="26936">MTPDQQQQFSQALSLPAEPAPLHLFAGAPEECEQRFQVYRNNVSSARVDALRQTFPVLERLLGAAYFSAVAALFVRTAPPPSPTLHEYGDGFGHFLRQLPALSGMPWLSEVAQIERARVRAFHAADRQAFNMATSIAAPAQLLAVPLAWHPSVSLIRAASPAYSLWHSQRRSLPPPPAAQWQPEDVLVWRREFDLQTAQVSGEQCTLLNQLRQGLSLADAAAATGRAPAELAADLSLLLAWGCLCPA</sequence>
<evidence type="ECO:0000259" key="1">
    <source>
        <dbReference type="Pfam" id="PF09836"/>
    </source>
</evidence>
<dbReference type="EMBL" id="NTMR01000017">
    <property type="protein sequence ID" value="PBK03587.1"/>
    <property type="molecule type" value="Genomic_DNA"/>
</dbReference>
<name>A0A2A3MFT0_9PSED</name>
<organism evidence="2 3">
    <name type="scientific">Pseudomonas abyssi</name>
    <dbReference type="NCBI Taxonomy" id="170540"/>
    <lineage>
        <taxon>Bacteria</taxon>
        <taxon>Pseudomonadati</taxon>
        <taxon>Pseudomonadota</taxon>
        <taxon>Gammaproteobacteria</taxon>
        <taxon>Pseudomonadales</taxon>
        <taxon>Pseudomonadaceae</taxon>
        <taxon>Pseudomonas</taxon>
    </lineage>
</organism>
<dbReference type="Proteomes" id="UP000242313">
    <property type="component" value="Unassembled WGS sequence"/>
</dbReference>
<protein>
    <recommendedName>
        <fullName evidence="1">Putative DNA-binding domain-containing protein</fullName>
    </recommendedName>
</protein>
<dbReference type="AlphaFoldDB" id="A0A2A3MFT0"/>
<dbReference type="InterPro" id="IPR018640">
    <property type="entry name" value="DUF2063"/>
</dbReference>
<evidence type="ECO:0000313" key="2">
    <source>
        <dbReference type="EMBL" id="PBK03587.1"/>
    </source>
</evidence>